<proteinExistence type="predicted"/>
<comment type="caution">
    <text evidence="2">The sequence shown here is derived from an EMBL/GenBank/DDBJ whole genome shotgun (WGS) entry which is preliminary data.</text>
</comment>
<keyword evidence="3" id="KW-1185">Reference proteome</keyword>
<gene>
    <name evidence="2" type="ORF">GCM10009111_07690</name>
</gene>
<evidence type="ECO:0000313" key="3">
    <source>
        <dbReference type="Proteomes" id="UP001500021"/>
    </source>
</evidence>
<dbReference type="EMBL" id="BAAAFA010000002">
    <property type="protein sequence ID" value="GAA0812992.1"/>
    <property type="molecule type" value="Genomic_DNA"/>
</dbReference>
<organism evidence="2 3">
    <name type="scientific">Colwellia asteriadis</name>
    <dbReference type="NCBI Taxonomy" id="517723"/>
    <lineage>
        <taxon>Bacteria</taxon>
        <taxon>Pseudomonadati</taxon>
        <taxon>Pseudomonadota</taxon>
        <taxon>Gammaproteobacteria</taxon>
        <taxon>Alteromonadales</taxon>
        <taxon>Colwelliaceae</taxon>
        <taxon>Colwellia</taxon>
    </lineage>
</organism>
<dbReference type="SUPFAM" id="SSF53474">
    <property type="entry name" value="alpha/beta-Hydrolases"/>
    <property type="match status" value="1"/>
</dbReference>
<name>A0ABP3WEQ7_9GAMM</name>
<dbReference type="InterPro" id="IPR022742">
    <property type="entry name" value="Hydrolase_4"/>
</dbReference>
<dbReference type="Gene3D" id="3.40.50.1820">
    <property type="entry name" value="alpha/beta hydrolase"/>
    <property type="match status" value="1"/>
</dbReference>
<accession>A0ABP3WEQ7</accession>
<protein>
    <recommendedName>
        <fullName evidence="1">Serine aminopeptidase S33 domain-containing protein</fullName>
    </recommendedName>
</protein>
<evidence type="ECO:0000259" key="1">
    <source>
        <dbReference type="Pfam" id="PF12146"/>
    </source>
</evidence>
<reference evidence="3" key="1">
    <citation type="journal article" date="2019" name="Int. J. Syst. Evol. Microbiol.">
        <title>The Global Catalogue of Microorganisms (GCM) 10K type strain sequencing project: providing services to taxonomists for standard genome sequencing and annotation.</title>
        <authorList>
            <consortium name="The Broad Institute Genomics Platform"/>
            <consortium name="The Broad Institute Genome Sequencing Center for Infectious Disease"/>
            <person name="Wu L."/>
            <person name="Ma J."/>
        </authorList>
    </citation>
    <scope>NUCLEOTIDE SEQUENCE [LARGE SCALE GENOMIC DNA]</scope>
    <source>
        <strain evidence="3">JCM 15608</strain>
    </source>
</reference>
<feature type="domain" description="Serine aminopeptidase S33" evidence="1">
    <location>
        <begin position="46"/>
        <end position="175"/>
    </location>
</feature>
<dbReference type="Proteomes" id="UP001500021">
    <property type="component" value="Unassembled WGS sequence"/>
</dbReference>
<dbReference type="Pfam" id="PF12146">
    <property type="entry name" value="Hydrolase_4"/>
    <property type="match status" value="1"/>
</dbReference>
<dbReference type="InterPro" id="IPR029058">
    <property type="entry name" value="AB_hydrolase_fold"/>
</dbReference>
<evidence type="ECO:0000313" key="2">
    <source>
        <dbReference type="EMBL" id="GAA0812992.1"/>
    </source>
</evidence>
<sequence>MALADIEADEKALPSHMVKFKADVDRRFLLAADYLHFPQKEAAQHMGGVLILHDCKESRKNYQELAQNLANSGLHVLSLDFRGYGDSTDNGFSEQELKKQAKDLVSYQSDLALLTSYWPEDVIAAYHYLRKELDKSKGIAVFASGCSSGYTLELAQKYHVKAWVLLNPEMSYSDKERYKTLLDAPSYFISSGHQLASLSVAQELFNWNGDKKSKIQIFKVDKNNSQLLKSNRRLVIDIVEWLKFNLS</sequence>